<dbReference type="GO" id="GO:0005840">
    <property type="term" value="C:ribosome"/>
    <property type="evidence" value="ECO:0007669"/>
    <property type="project" value="UniProtKB-KW"/>
</dbReference>
<feature type="compositionally biased region" description="Basic residues" evidence="6">
    <location>
        <begin position="62"/>
        <end position="76"/>
    </location>
</feature>
<dbReference type="PANTHER" id="PTHR10746:SF6">
    <property type="entry name" value="LARGE RIBOSOMAL SUBUNIT PROTEIN UL4M"/>
    <property type="match status" value="1"/>
</dbReference>
<dbReference type="Gene3D" id="3.40.1370.10">
    <property type="match status" value="1"/>
</dbReference>
<dbReference type="HAMAP" id="MF_01328_B">
    <property type="entry name" value="Ribosomal_uL4_B"/>
    <property type="match status" value="1"/>
</dbReference>
<dbReference type="GO" id="GO:0003735">
    <property type="term" value="F:structural constituent of ribosome"/>
    <property type="evidence" value="ECO:0007669"/>
    <property type="project" value="InterPro"/>
</dbReference>
<evidence type="ECO:0000313" key="7">
    <source>
        <dbReference type="EMBL" id="OHA21513.1"/>
    </source>
</evidence>
<evidence type="ECO:0000256" key="1">
    <source>
        <dbReference type="ARBA" id="ARBA00010528"/>
    </source>
</evidence>
<evidence type="ECO:0000256" key="4">
    <source>
        <dbReference type="ARBA" id="ARBA00035244"/>
    </source>
</evidence>
<comment type="function">
    <text evidence="5">Forms part of the polypeptide exit tunnel.</text>
</comment>
<comment type="function">
    <text evidence="5">One of the primary rRNA binding proteins, this protein initially binds near the 5'-end of the 23S rRNA. It is important during the early stages of 50S assembly. It makes multiple contacts with different domains of the 23S rRNA in the assembled 50S subunit and ribosome.</text>
</comment>
<feature type="region of interest" description="Disordered" evidence="6">
    <location>
        <begin position="39"/>
        <end position="94"/>
    </location>
</feature>
<accession>A0A1G2MCG3</accession>
<dbReference type="GO" id="GO:0006412">
    <property type="term" value="P:translation"/>
    <property type="evidence" value="ECO:0007669"/>
    <property type="project" value="UniProtKB-UniRule"/>
</dbReference>
<evidence type="ECO:0000256" key="5">
    <source>
        <dbReference type="HAMAP-Rule" id="MF_01328"/>
    </source>
</evidence>
<evidence type="ECO:0000256" key="2">
    <source>
        <dbReference type="ARBA" id="ARBA00022980"/>
    </source>
</evidence>
<protein>
    <recommendedName>
        <fullName evidence="4 5">Large ribosomal subunit protein uL4</fullName>
    </recommendedName>
</protein>
<gene>
    <name evidence="5" type="primary">rplD</name>
    <name evidence="7" type="ORF">A2849_03760</name>
</gene>
<keyword evidence="2 5" id="KW-0689">Ribosomal protein</keyword>
<dbReference type="InterPro" id="IPR013005">
    <property type="entry name" value="Ribosomal_uL4-like"/>
</dbReference>
<reference evidence="7 8" key="1">
    <citation type="journal article" date="2016" name="Nat. Commun.">
        <title>Thousands of microbial genomes shed light on interconnected biogeochemical processes in an aquifer system.</title>
        <authorList>
            <person name="Anantharaman K."/>
            <person name="Brown C.T."/>
            <person name="Hug L.A."/>
            <person name="Sharon I."/>
            <person name="Castelle C.J."/>
            <person name="Probst A.J."/>
            <person name="Thomas B.C."/>
            <person name="Singh A."/>
            <person name="Wilkins M.J."/>
            <person name="Karaoz U."/>
            <person name="Brodie E.L."/>
            <person name="Williams K.H."/>
            <person name="Hubbard S.S."/>
            <person name="Banfield J.F."/>
        </authorList>
    </citation>
    <scope>NUCLEOTIDE SEQUENCE [LARGE SCALE GENOMIC DNA]</scope>
</reference>
<dbReference type="AlphaFoldDB" id="A0A1G2MCG3"/>
<feature type="compositionally biased region" description="Polar residues" evidence="6">
    <location>
        <begin position="39"/>
        <end position="49"/>
    </location>
</feature>
<keyword evidence="5" id="KW-0699">rRNA-binding</keyword>
<dbReference type="EMBL" id="MHRI01000007">
    <property type="protein sequence ID" value="OHA21513.1"/>
    <property type="molecule type" value="Genomic_DNA"/>
</dbReference>
<dbReference type="NCBIfam" id="TIGR03953">
    <property type="entry name" value="rplD_bact"/>
    <property type="match status" value="1"/>
</dbReference>
<dbReference type="InterPro" id="IPR002136">
    <property type="entry name" value="Ribosomal_uL4"/>
</dbReference>
<dbReference type="GO" id="GO:0019843">
    <property type="term" value="F:rRNA binding"/>
    <property type="evidence" value="ECO:0007669"/>
    <property type="project" value="UniProtKB-UniRule"/>
</dbReference>
<comment type="caution">
    <text evidence="7">The sequence shown here is derived from an EMBL/GenBank/DDBJ whole genome shotgun (WGS) entry which is preliminary data.</text>
</comment>
<evidence type="ECO:0000256" key="3">
    <source>
        <dbReference type="ARBA" id="ARBA00023274"/>
    </source>
</evidence>
<keyword evidence="3 5" id="KW-0687">Ribonucleoprotein</keyword>
<name>A0A1G2MCG3_9BACT</name>
<sequence>MESILYNQEGKEIGKIPLPENVFGVKWNADLLHQVVQSMQSNQRQGSAHTKNRGEVSGGGKKPWRQKGTGRARHGSIRSPLWVGGGVAHGPRSDKNYARKVNRRLKRQALLIALSKKLKDGEILFLNGIEMPEIKTKAAKGVIGALARVKGFEAMSKKQNAAFFLLPAKDTPVEKSFRNFSNLAIGEARNLNVLDVLQYRYLVITNPEESLKNLSVQK</sequence>
<comment type="similarity">
    <text evidence="1 5">Belongs to the universal ribosomal protein uL4 family.</text>
</comment>
<proteinExistence type="inferred from homology"/>
<dbReference type="GO" id="GO:1990904">
    <property type="term" value="C:ribonucleoprotein complex"/>
    <property type="evidence" value="ECO:0007669"/>
    <property type="project" value="UniProtKB-KW"/>
</dbReference>
<organism evidence="7 8">
    <name type="scientific">Candidatus Taylorbacteria bacterium RIFCSPHIGHO2_01_FULL_51_15</name>
    <dbReference type="NCBI Taxonomy" id="1802304"/>
    <lineage>
        <taxon>Bacteria</taxon>
        <taxon>Candidatus Tayloriibacteriota</taxon>
    </lineage>
</organism>
<dbReference type="Proteomes" id="UP000178121">
    <property type="component" value="Unassembled WGS sequence"/>
</dbReference>
<comment type="subunit">
    <text evidence="5">Part of the 50S ribosomal subunit.</text>
</comment>
<keyword evidence="5" id="KW-0694">RNA-binding</keyword>
<dbReference type="SUPFAM" id="SSF52166">
    <property type="entry name" value="Ribosomal protein L4"/>
    <property type="match status" value="1"/>
</dbReference>
<evidence type="ECO:0000313" key="8">
    <source>
        <dbReference type="Proteomes" id="UP000178121"/>
    </source>
</evidence>
<dbReference type="PANTHER" id="PTHR10746">
    <property type="entry name" value="50S RIBOSOMAL PROTEIN L4"/>
    <property type="match status" value="1"/>
</dbReference>
<evidence type="ECO:0000256" key="6">
    <source>
        <dbReference type="SAM" id="MobiDB-lite"/>
    </source>
</evidence>
<dbReference type="Pfam" id="PF00573">
    <property type="entry name" value="Ribosomal_L4"/>
    <property type="match status" value="1"/>
</dbReference>
<dbReference type="InterPro" id="IPR023574">
    <property type="entry name" value="Ribosomal_uL4_dom_sf"/>
</dbReference>